<gene>
    <name evidence="2" type="ORF">FJ657_02315</name>
</gene>
<dbReference type="AlphaFoldDB" id="A0A506Y6N9"/>
<evidence type="ECO:0000256" key="1">
    <source>
        <dbReference type="ARBA" id="ARBA00006479"/>
    </source>
</evidence>
<organism evidence="2 3">
    <name type="scientific">Schumannella soli</name>
    <dbReference type="NCBI Taxonomy" id="2590779"/>
    <lineage>
        <taxon>Bacteria</taxon>
        <taxon>Bacillati</taxon>
        <taxon>Actinomycetota</taxon>
        <taxon>Actinomycetes</taxon>
        <taxon>Micrococcales</taxon>
        <taxon>Microbacteriaceae</taxon>
        <taxon>Schumannella</taxon>
    </lineage>
</organism>
<dbReference type="PANTHER" id="PTHR18964">
    <property type="entry name" value="ROK (REPRESSOR, ORF, KINASE) FAMILY"/>
    <property type="match status" value="1"/>
</dbReference>
<dbReference type="InterPro" id="IPR000600">
    <property type="entry name" value="ROK"/>
</dbReference>
<reference evidence="2 3" key="1">
    <citation type="submission" date="2019-06" db="EMBL/GenBank/DDBJ databases">
        <authorList>
            <person name="Li F."/>
        </authorList>
    </citation>
    <scope>NUCLEOTIDE SEQUENCE [LARGE SCALE GENOMIC DNA]</scope>
    <source>
        <strain evidence="2 3">10F1D-1</strain>
    </source>
</reference>
<name>A0A506Y6N9_9MICO</name>
<accession>A0A506Y6N9</accession>
<proteinExistence type="inferred from homology"/>
<protein>
    <submittedName>
        <fullName evidence="2">ROK family protein</fullName>
    </submittedName>
</protein>
<evidence type="ECO:0000313" key="3">
    <source>
        <dbReference type="Proteomes" id="UP000316252"/>
    </source>
</evidence>
<dbReference type="Gene3D" id="3.30.420.40">
    <property type="match status" value="2"/>
</dbReference>
<keyword evidence="3" id="KW-1185">Reference proteome</keyword>
<dbReference type="InterPro" id="IPR043129">
    <property type="entry name" value="ATPase_NBD"/>
</dbReference>
<comment type="similarity">
    <text evidence="1">Belongs to the ROK (NagC/XylR) family.</text>
</comment>
<comment type="caution">
    <text evidence="2">The sequence shown here is derived from an EMBL/GenBank/DDBJ whole genome shotgun (WGS) entry which is preliminary data.</text>
</comment>
<dbReference type="PANTHER" id="PTHR18964:SF169">
    <property type="entry name" value="N-ACETYLMANNOSAMINE KINASE"/>
    <property type="match status" value="1"/>
</dbReference>
<dbReference type="OrthoDB" id="49666at2"/>
<dbReference type="Proteomes" id="UP000316252">
    <property type="component" value="Unassembled WGS sequence"/>
</dbReference>
<dbReference type="RefSeq" id="WP_141162061.1">
    <property type="nucleotide sequence ID" value="NZ_VHQG01000001.1"/>
</dbReference>
<dbReference type="SUPFAM" id="SSF53067">
    <property type="entry name" value="Actin-like ATPase domain"/>
    <property type="match status" value="1"/>
</dbReference>
<sequence length="295" mass="30388">MTDRPAAGVMDIGGSHATAALVGGDPVAPDILARAEGHVDAAAGRDDLLRAMVAPAVALDTPDLPWMIALPGPFAYARGVGDFAGVGKFEAIAGVPLASPFAALLRTDARRIRFINDAAAFAIGEWSAADRRAARFVGITLGTGVGSAFLRDGRPVESGPGVPPSGWVHLLQVDGEPLETRVSTAAIIADHLERTGRRRTVAEVADAARAGDPVARAVWHRAMTTLGEVLAPSLAAFGADELVIGGGMSRSWDLIDAPLRAALTAAPELADLILRPAERRDDAALLGAAIAAARD</sequence>
<dbReference type="Pfam" id="PF00480">
    <property type="entry name" value="ROK"/>
    <property type="match status" value="1"/>
</dbReference>
<evidence type="ECO:0000313" key="2">
    <source>
        <dbReference type="EMBL" id="TPW77533.1"/>
    </source>
</evidence>
<dbReference type="EMBL" id="VHQG01000001">
    <property type="protein sequence ID" value="TPW77533.1"/>
    <property type="molecule type" value="Genomic_DNA"/>
</dbReference>